<accession>A0ABU9VYE9</accession>
<dbReference type="Proteomes" id="UP001407405">
    <property type="component" value="Unassembled WGS sequence"/>
</dbReference>
<comment type="caution">
    <text evidence="1">The sequence shown here is derived from an EMBL/GenBank/DDBJ whole genome shotgun (WGS) entry which is preliminary data.</text>
</comment>
<evidence type="ECO:0000313" key="1">
    <source>
        <dbReference type="EMBL" id="MEN1762193.1"/>
    </source>
</evidence>
<reference evidence="1 2" key="1">
    <citation type="submission" date="2024-04" db="EMBL/GenBank/DDBJ databases">
        <title>Genome sequencing and metabolic network reconstruction of aminoacids and betaine degradation by Anoxynatronum sibiricum.</title>
        <authorList>
            <person name="Detkova E.N."/>
            <person name="Boltjanskaja Y.V."/>
            <person name="Mardanov A.V."/>
            <person name="Kevbrin V."/>
        </authorList>
    </citation>
    <scope>NUCLEOTIDE SEQUENCE [LARGE SCALE GENOMIC DNA]</scope>
    <source>
        <strain evidence="1 2">Z-7981</strain>
    </source>
</reference>
<sequence length="218" mass="24739">MNISNVSSTNYYTGAKAASNNNLQDKFEDLINNETDIYVSEKFKLAKNSDVGSKVFDLSKLNGKLQNTLLSNDVKMFYQESTGQTIFRTFFKKPNSNEPMIVDVCVPNHKFSEGIDEKTFNDTIGKAILLMDRVISMHTVLGEVVADAYGSEFKYIHQARKLDFSGYVEAIENRIKSMANYDLYKDNPLSSGKHVSEATIQELLKELEDILFELKIKM</sequence>
<protein>
    <submittedName>
        <fullName evidence="1">Uncharacterized protein</fullName>
    </submittedName>
</protein>
<proteinExistence type="predicted"/>
<gene>
    <name evidence="1" type="ORF">AAIG11_17015</name>
</gene>
<dbReference type="EMBL" id="JBCITM010000031">
    <property type="protein sequence ID" value="MEN1762193.1"/>
    <property type="molecule type" value="Genomic_DNA"/>
</dbReference>
<evidence type="ECO:0000313" key="2">
    <source>
        <dbReference type="Proteomes" id="UP001407405"/>
    </source>
</evidence>
<keyword evidence="2" id="KW-1185">Reference proteome</keyword>
<organism evidence="1 2">
    <name type="scientific">Anoxynatronum sibiricum</name>
    <dbReference type="NCBI Taxonomy" id="210623"/>
    <lineage>
        <taxon>Bacteria</taxon>
        <taxon>Bacillati</taxon>
        <taxon>Bacillota</taxon>
        <taxon>Clostridia</taxon>
        <taxon>Eubacteriales</taxon>
        <taxon>Clostridiaceae</taxon>
        <taxon>Anoxynatronum</taxon>
    </lineage>
</organism>
<dbReference type="RefSeq" id="WP_343187458.1">
    <property type="nucleotide sequence ID" value="NZ_JBCITM010000031.1"/>
</dbReference>
<name>A0ABU9VYE9_9CLOT</name>